<sequence>MANIRVGLSYYSVDTDRYLDIRIRRLVKAFGCDGIAVYDYLLCNIYRVKGCFAAWDESTAFNVAEYLRLKESVVLEIVRYCGVVGLFNKELLSRGIITSAAIQRRYIDTCIRAKRKNLEIPEFCRILPEETAKLPEESPNTPEFCREVKKSIISSPYVEDINNPPLYPPEGEEDYIPTEFVTLWDKFKGKRKSLTDDYKDFCKKTEGLVIDYVKLQRSAQFAKNVYFQTWLNDFFPKKSRRNIDLSAVEPAFQPIMADWLAYKSERGQTYRPLGLQRCYVRLLTLSGNDAAKARRIVDFSIANNYSGLFPPHDQDNSANRHPATDYHAQPGQTYEDF</sequence>
<dbReference type="STRING" id="28117.BHV66_04010"/>
<protein>
    <recommendedName>
        <fullName evidence="2">Lin1244/Lin1753-like N-terminal domain-containing protein</fullName>
    </recommendedName>
</protein>
<accession>A0A1Q6F9E2</accession>
<comment type="caution">
    <text evidence="3">The sequence shown here is derived from an EMBL/GenBank/DDBJ whole genome shotgun (WGS) entry which is preliminary data.</text>
</comment>
<evidence type="ECO:0000256" key="1">
    <source>
        <dbReference type="SAM" id="MobiDB-lite"/>
    </source>
</evidence>
<organism evidence="3 4">
    <name type="scientific">Alistipes putredinis</name>
    <dbReference type="NCBI Taxonomy" id="28117"/>
    <lineage>
        <taxon>Bacteria</taxon>
        <taxon>Pseudomonadati</taxon>
        <taxon>Bacteroidota</taxon>
        <taxon>Bacteroidia</taxon>
        <taxon>Bacteroidales</taxon>
        <taxon>Rikenellaceae</taxon>
        <taxon>Alistipes</taxon>
    </lineage>
</organism>
<proteinExistence type="predicted"/>
<dbReference type="RefSeq" id="WP_004327638.1">
    <property type="nucleotide sequence ID" value="NZ_CABKND010000005.1"/>
</dbReference>
<reference evidence="3 4" key="1">
    <citation type="journal article" date="2016" name="Nat. Biotechnol.">
        <title>Measurement of bacterial replication rates in microbial communities.</title>
        <authorList>
            <person name="Brown C.T."/>
            <person name="Olm M.R."/>
            <person name="Thomas B.C."/>
            <person name="Banfield J.F."/>
        </authorList>
    </citation>
    <scope>NUCLEOTIDE SEQUENCE [LARGE SCALE GENOMIC DNA]</scope>
    <source>
        <strain evidence="3">CAG:67_53_122</strain>
    </source>
</reference>
<evidence type="ECO:0000313" key="3">
    <source>
        <dbReference type="EMBL" id="OKY95475.1"/>
    </source>
</evidence>
<dbReference type="PANTHER" id="PTHR39196">
    <property type="entry name" value="PRIMOSOME, DNAD SUBUNIT"/>
    <property type="match status" value="1"/>
</dbReference>
<dbReference type="InterPro" id="IPR025400">
    <property type="entry name" value="Lin1244/Lin1753-like_N"/>
</dbReference>
<dbReference type="AlphaFoldDB" id="A0A1Q6F9E2"/>
<evidence type="ECO:0000259" key="2">
    <source>
        <dbReference type="Pfam" id="PF14297"/>
    </source>
</evidence>
<dbReference type="GeneID" id="73804291"/>
<dbReference type="Proteomes" id="UP000187417">
    <property type="component" value="Unassembled WGS sequence"/>
</dbReference>
<feature type="domain" description="Lin1244/Lin1753-like N-terminal" evidence="2">
    <location>
        <begin position="10"/>
        <end position="102"/>
    </location>
</feature>
<dbReference type="PANTHER" id="PTHR39196:SF1">
    <property type="entry name" value="PRIMOSOME, DNAD SUBUNIT"/>
    <property type="match status" value="1"/>
</dbReference>
<name>A0A1Q6F9E2_9BACT</name>
<evidence type="ECO:0000313" key="4">
    <source>
        <dbReference type="Proteomes" id="UP000187417"/>
    </source>
</evidence>
<dbReference type="EMBL" id="MNQH01000006">
    <property type="protein sequence ID" value="OKY95475.1"/>
    <property type="molecule type" value="Genomic_DNA"/>
</dbReference>
<gene>
    <name evidence="3" type="ORF">BHV66_04010</name>
</gene>
<feature type="region of interest" description="Disordered" evidence="1">
    <location>
        <begin position="310"/>
        <end position="337"/>
    </location>
</feature>
<dbReference type="Pfam" id="PF14297">
    <property type="entry name" value="Lin1244_N"/>
    <property type="match status" value="1"/>
</dbReference>